<evidence type="ECO:0000256" key="1">
    <source>
        <dbReference type="SAM" id="MobiDB-lite"/>
    </source>
</evidence>
<dbReference type="AlphaFoldDB" id="A0A6L9SKL7"/>
<dbReference type="InterPro" id="IPR010982">
    <property type="entry name" value="Lambda_DNA-bd_dom_sf"/>
</dbReference>
<dbReference type="SMART" id="SM00530">
    <property type="entry name" value="HTH_XRE"/>
    <property type="match status" value="1"/>
</dbReference>
<feature type="region of interest" description="Disordered" evidence="1">
    <location>
        <begin position="1"/>
        <end position="27"/>
    </location>
</feature>
<dbReference type="RefSeq" id="WP_163745198.1">
    <property type="nucleotide sequence ID" value="NZ_JAAGOA010000039.1"/>
</dbReference>
<dbReference type="Pfam" id="PF17765">
    <property type="entry name" value="MLTR_LBD"/>
    <property type="match status" value="1"/>
</dbReference>
<organism evidence="3 4">
    <name type="scientific">Phytoactinopolyspora halotolerans</name>
    <dbReference type="NCBI Taxonomy" id="1981512"/>
    <lineage>
        <taxon>Bacteria</taxon>
        <taxon>Bacillati</taxon>
        <taxon>Actinomycetota</taxon>
        <taxon>Actinomycetes</taxon>
        <taxon>Jiangellales</taxon>
        <taxon>Jiangellaceae</taxon>
        <taxon>Phytoactinopolyspora</taxon>
    </lineage>
</organism>
<feature type="domain" description="HTH cro/C1-type" evidence="2">
    <location>
        <begin position="68"/>
        <end position="115"/>
    </location>
</feature>
<protein>
    <submittedName>
        <fullName evidence="3">Helix-turn-helix domain-containing protein</fullName>
    </submittedName>
</protein>
<dbReference type="CDD" id="cd00093">
    <property type="entry name" value="HTH_XRE"/>
    <property type="match status" value="1"/>
</dbReference>
<gene>
    <name evidence="3" type="ORF">G1H10_31250</name>
</gene>
<dbReference type="InterPro" id="IPR041413">
    <property type="entry name" value="MLTR_LBD"/>
</dbReference>
<sequence length="292" mass="32670">MTASSIDRDDHRKKSRELPGTGGTTFPTVALERRTELADFLTRRRAALRPTDVGLAEPESTRRRRTPGLRREEVAMLAGVSVDWYIRLEQGRAERPSSSVLDALSRALRLTADERAHLYALARAERPPLSAAPRETPDASLQRTLTALPDDVPAMVLGRKWDVLASNHALHELLVPFDQYPAGSRNLVELTFLDPALRDRYVDWADVASETVANFRASVARHLELPDVQQLVHALSTRSPDFAARWADHQVREKSSGTKRIRRDTGHAVVYQYDTLLSPANPDQRLVTYAAA</sequence>
<evidence type="ECO:0000259" key="2">
    <source>
        <dbReference type="PROSITE" id="PS50943"/>
    </source>
</evidence>
<reference evidence="3 4" key="1">
    <citation type="submission" date="2020-02" db="EMBL/GenBank/DDBJ databases">
        <authorList>
            <person name="Li X.-J."/>
            <person name="Han X.-M."/>
        </authorList>
    </citation>
    <scope>NUCLEOTIDE SEQUENCE [LARGE SCALE GENOMIC DNA]</scope>
    <source>
        <strain evidence="3 4">CCTCC AB 2017055</strain>
    </source>
</reference>
<name>A0A6L9SKL7_9ACTN</name>
<dbReference type="Gene3D" id="1.10.260.40">
    <property type="entry name" value="lambda repressor-like DNA-binding domains"/>
    <property type="match status" value="1"/>
</dbReference>
<proteinExistence type="predicted"/>
<dbReference type="PANTHER" id="PTHR35010">
    <property type="entry name" value="BLL4672 PROTEIN-RELATED"/>
    <property type="match status" value="1"/>
</dbReference>
<dbReference type="GO" id="GO:0003677">
    <property type="term" value="F:DNA binding"/>
    <property type="evidence" value="ECO:0007669"/>
    <property type="project" value="InterPro"/>
</dbReference>
<dbReference type="Proteomes" id="UP000475214">
    <property type="component" value="Unassembled WGS sequence"/>
</dbReference>
<dbReference type="Gene3D" id="3.30.450.180">
    <property type="match status" value="1"/>
</dbReference>
<dbReference type="SUPFAM" id="SSF47413">
    <property type="entry name" value="lambda repressor-like DNA-binding domains"/>
    <property type="match status" value="1"/>
</dbReference>
<keyword evidence="4" id="KW-1185">Reference proteome</keyword>
<dbReference type="InterPro" id="IPR001387">
    <property type="entry name" value="Cro/C1-type_HTH"/>
</dbReference>
<dbReference type="Pfam" id="PF13560">
    <property type="entry name" value="HTH_31"/>
    <property type="match status" value="1"/>
</dbReference>
<dbReference type="EMBL" id="JAAGOA010000039">
    <property type="protein sequence ID" value="NEE04650.1"/>
    <property type="molecule type" value="Genomic_DNA"/>
</dbReference>
<dbReference type="PROSITE" id="PS50943">
    <property type="entry name" value="HTH_CROC1"/>
    <property type="match status" value="1"/>
</dbReference>
<feature type="compositionally biased region" description="Basic and acidic residues" evidence="1">
    <location>
        <begin position="1"/>
        <end position="12"/>
    </location>
</feature>
<evidence type="ECO:0000313" key="3">
    <source>
        <dbReference type="EMBL" id="NEE04650.1"/>
    </source>
</evidence>
<evidence type="ECO:0000313" key="4">
    <source>
        <dbReference type="Proteomes" id="UP000475214"/>
    </source>
</evidence>
<accession>A0A6L9SKL7</accession>
<comment type="caution">
    <text evidence="3">The sequence shown here is derived from an EMBL/GenBank/DDBJ whole genome shotgun (WGS) entry which is preliminary data.</text>
</comment>